<evidence type="ECO:0000313" key="3">
    <source>
        <dbReference type="Proteomes" id="UP000235392"/>
    </source>
</evidence>
<feature type="non-terminal residue" evidence="2">
    <location>
        <position position="403"/>
    </location>
</feature>
<feature type="compositionally biased region" description="Acidic residues" evidence="1">
    <location>
        <begin position="74"/>
        <end position="85"/>
    </location>
</feature>
<proteinExistence type="predicted"/>
<dbReference type="PANTHER" id="PTHR33096:SF1">
    <property type="entry name" value="CXC1-LIKE CYSTEINE CLUSTER ASSOCIATED WITH KDZ TRANSPOSASES DOMAIN-CONTAINING PROTEIN"/>
    <property type="match status" value="1"/>
</dbReference>
<sequence length="403" mass="45165">MPAYNLHTPIYGNRTSRLRRAANATRYAAMAARFRAFQRGTSNLHSQRSTANALQDDDILQSTYDEMPGPEQADGVEYESEGDESQQEIECPWMNLSADVPVPQPIDLVLQSRIEQHRWEAAQFNLRSLNETLHPTYMALKSRTQNWTGPEAERSFVNCTCLPDTLTTRFVDTVDIMGVLMTAPDFSNKDTCRDPCSASNRILHAPHDLSQRSMEPLSRWSDAVYRGAERMVGTKIRAPATSGKLATVACPACFGPEPPSSDQYPETTRNRLIICLDEIKHSPPAQADRCADAHKAADDRRNESTWKGCDDTGLMGVAIEPTRNVGILYDIGCSLDKFIKIRHLFEEDQPCIQFGTSVFHAYVHNWLCQLDFNPRYNRGWGLSDGEGLGENVVLLSPLVSPLR</sequence>
<name>A0A2N5RUM2_9BASI</name>
<evidence type="ECO:0000256" key="1">
    <source>
        <dbReference type="SAM" id="MobiDB-lite"/>
    </source>
</evidence>
<evidence type="ECO:0000313" key="2">
    <source>
        <dbReference type="EMBL" id="PLW04685.1"/>
    </source>
</evidence>
<dbReference type="Proteomes" id="UP000235392">
    <property type="component" value="Unassembled WGS sequence"/>
</dbReference>
<dbReference type="InterPro" id="IPR040521">
    <property type="entry name" value="KDZ"/>
</dbReference>
<gene>
    <name evidence="2" type="ORF">PCASD_26196</name>
</gene>
<comment type="caution">
    <text evidence="2">The sequence shown here is derived from an EMBL/GenBank/DDBJ whole genome shotgun (WGS) entry which is preliminary data.</text>
</comment>
<protein>
    <recommendedName>
        <fullName evidence="4">CxC2-like cysteine cluster KDZ transposase-associated domain-containing protein</fullName>
    </recommendedName>
</protein>
<organism evidence="2 3">
    <name type="scientific">Puccinia coronata f. sp. avenae</name>
    <dbReference type="NCBI Taxonomy" id="200324"/>
    <lineage>
        <taxon>Eukaryota</taxon>
        <taxon>Fungi</taxon>
        <taxon>Dikarya</taxon>
        <taxon>Basidiomycota</taxon>
        <taxon>Pucciniomycotina</taxon>
        <taxon>Pucciniomycetes</taxon>
        <taxon>Pucciniales</taxon>
        <taxon>Pucciniaceae</taxon>
        <taxon>Puccinia</taxon>
    </lineage>
</organism>
<feature type="region of interest" description="Disordered" evidence="1">
    <location>
        <begin position="63"/>
        <end position="85"/>
    </location>
</feature>
<accession>A0A2N5RUM2</accession>
<evidence type="ECO:0008006" key="4">
    <source>
        <dbReference type="Google" id="ProtNLM"/>
    </source>
</evidence>
<dbReference type="Pfam" id="PF18758">
    <property type="entry name" value="KDZ"/>
    <property type="match status" value="1"/>
</dbReference>
<dbReference type="AlphaFoldDB" id="A0A2N5RUM2"/>
<reference evidence="2 3" key="1">
    <citation type="submission" date="2017-11" db="EMBL/GenBank/DDBJ databases">
        <title>De novo assembly and phasing of dikaryotic genomes from two isolates of Puccinia coronata f. sp. avenae, the causal agent of oat crown rust.</title>
        <authorList>
            <person name="Miller M.E."/>
            <person name="Zhang Y."/>
            <person name="Omidvar V."/>
            <person name="Sperschneider J."/>
            <person name="Schwessinger B."/>
            <person name="Raley C."/>
            <person name="Palmer J.M."/>
            <person name="Garnica D."/>
            <person name="Upadhyaya N."/>
            <person name="Rathjen J."/>
            <person name="Taylor J.M."/>
            <person name="Park R.F."/>
            <person name="Dodds P.N."/>
            <person name="Hirsch C.D."/>
            <person name="Kianian S.F."/>
            <person name="Figueroa M."/>
        </authorList>
    </citation>
    <scope>NUCLEOTIDE SEQUENCE [LARGE SCALE GENOMIC DNA]</scope>
    <source>
        <strain evidence="2">12SD80</strain>
    </source>
</reference>
<dbReference type="EMBL" id="PGCI01001492">
    <property type="protein sequence ID" value="PLW04685.1"/>
    <property type="molecule type" value="Genomic_DNA"/>
</dbReference>
<dbReference type="PANTHER" id="PTHR33096">
    <property type="entry name" value="CXC2 DOMAIN-CONTAINING PROTEIN"/>
    <property type="match status" value="1"/>
</dbReference>